<keyword evidence="3" id="KW-0597">Phosphoprotein</keyword>
<dbReference type="InterPro" id="IPR005467">
    <property type="entry name" value="His_kinase_dom"/>
</dbReference>
<evidence type="ECO:0000256" key="2">
    <source>
        <dbReference type="ARBA" id="ARBA00012438"/>
    </source>
</evidence>
<feature type="region of interest" description="Disordered" evidence="7">
    <location>
        <begin position="1"/>
        <end position="25"/>
    </location>
</feature>
<evidence type="ECO:0000256" key="7">
    <source>
        <dbReference type="SAM" id="MobiDB-lite"/>
    </source>
</evidence>
<keyword evidence="11" id="KW-1185">Reference proteome</keyword>
<dbReference type="InterPro" id="IPR004358">
    <property type="entry name" value="Sig_transdc_His_kin-like_C"/>
</dbReference>
<evidence type="ECO:0000313" key="10">
    <source>
        <dbReference type="EMBL" id="SFR58771.1"/>
    </source>
</evidence>
<dbReference type="PANTHER" id="PTHR43711:SF1">
    <property type="entry name" value="HISTIDINE KINASE 1"/>
    <property type="match status" value="1"/>
</dbReference>
<dbReference type="SUPFAM" id="SSF55874">
    <property type="entry name" value="ATPase domain of HSP90 chaperone/DNA topoisomerase II/histidine kinase"/>
    <property type="match status" value="1"/>
</dbReference>
<sequence>MAPDRERSARAEDDDGSLSPSDADPAVLLVGDADETAAALRESGFAVTPVAAETEATTEFDCLVVVADSAAALSDLDSVHSAVPVVFVAAGETDAAAAFEAGADEFVPAANAADPTVLDARVRGVVARATNALLEADLARERSLLDAIFETVPAHLYVKDREGRHVRVSEAYVDDTERFLGKTDYEVFPHESSRETYEDDVRIMETGDPLFDQEEPIISSDTHKFSLRHLLEEHGDVETATGNWVLTSKVPWRDEDGTVVGLVGFTVDISEQKAQRKRLERQNERLEEFAGIVSHDLRSPLNVAQGYLELLAESVDDADARANLERVEQAHRRMARLIEDVLSLARQGTIVDSPDSTHVGDAATHAWQTAVTGSRATLRVETGDLTVEADVGRLYDLFGNLFANAVEHVGDDVTVRVGALEDGFFVEDDGPGIPAEDRDTVFETGYSTDPDGTGFGLAIVRRIAEAHGWTASVTEAVSGGARFEFRAESHSNGPFEDAGDPRAGRYGSAARSEDVGR</sequence>
<feature type="compositionally biased region" description="Basic and acidic residues" evidence="7">
    <location>
        <begin position="1"/>
        <end position="11"/>
    </location>
</feature>
<comment type="catalytic activity">
    <reaction evidence="1">
        <text>ATP + protein L-histidine = ADP + protein N-phospho-L-histidine.</text>
        <dbReference type="EC" id="2.7.13.3"/>
    </reaction>
</comment>
<dbReference type="SMART" id="SM00387">
    <property type="entry name" value="HATPase_c"/>
    <property type="match status" value="1"/>
</dbReference>
<organism evidence="10 11">
    <name type="scientific">Halogeometricum rufum</name>
    <dbReference type="NCBI Taxonomy" id="553469"/>
    <lineage>
        <taxon>Archaea</taxon>
        <taxon>Methanobacteriati</taxon>
        <taxon>Methanobacteriota</taxon>
        <taxon>Stenosarchaea group</taxon>
        <taxon>Halobacteria</taxon>
        <taxon>Halobacteriales</taxon>
        <taxon>Haloferacaceae</taxon>
        <taxon>Halogeometricum</taxon>
    </lineage>
</organism>
<dbReference type="OrthoDB" id="8127at2157"/>
<evidence type="ECO:0000256" key="4">
    <source>
        <dbReference type="ARBA" id="ARBA00022679"/>
    </source>
</evidence>
<evidence type="ECO:0000259" key="8">
    <source>
        <dbReference type="PROSITE" id="PS50109"/>
    </source>
</evidence>
<dbReference type="Pfam" id="PF02518">
    <property type="entry name" value="HATPase_c"/>
    <property type="match status" value="1"/>
</dbReference>
<evidence type="ECO:0000256" key="6">
    <source>
        <dbReference type="ARBA" id="ARBA00023012"/>
    </source>
</evidence>
<dbReference type="Gene3D" id="1.10.287.130">
    <property type="match status" value="1"/>
</dbReference>
<dbReference type="EMBL" id="FOYT01000002">
    <property type="protein sequence ID" value="SFR58771.1"/>
    <property type="molecule type" value="Genomic_DNA"/>
</dbReference>
<dbReference type="EC" id="2.7.13.3" evidence="2"/>
<dbReference type="RefSeq" id="WP_089808233.1">
    <property type="nucleotide sequence ID" value="NZ_FOYT01000002.1"/>
</dbReference>
<evidence type="ECO:0000256" key="5">
    <source>
        <dbReference type="ARBA" id="ARBA00022777"/>
    </source>
</evidence>
<dbReference type="CDD" id="cd00082">
    <property type="entry name" value="HisKA"/>
    <property type="match status" value="1"/>
</dbReference>
<keyword evidence="5 10" id="KW-0418">Kinase</keyword>
<feature type="domain" description="PAC" evidence="9">
    <location>
        <begin position="223"/>
        <end position="281"/>
    </location>
</feature>
<evidence type="ECO:0000256" key="1">
    <source>
        <dbReference type="ARBA" id="ARBA00000085"/>
    </source>
</evidence>
<evidence type="ECO:0000256" key="3">
    <source>
        <dbReference type="ARBA" id="ARBA00022553"/>
    </source>
</evidence>
<gene>
    <name evidence="10" type="ORF">SAMN04487947_2586</name>
</gene>
<dbReference type="InterPro" id="IPR036890">
    <property type="entry name" value="HATPase_C_sf"/>
</dbReference>
<dbReference type="AlphaFoldDB" id="A0A1I6HWE0"/>
<proteinExistence type="predicted"/>
<dbReference type="PROSITE" id="PS50109">
    <property type="entry name" value="HIS_KIN"/>
    <property type="match status" value="1"/>
</dbReference>
<dbReference type="InterPro" id="IPR013656">
    <property type="entry name" value="PAS_4"/>
</dbReference>
<dbReference type="Proteomes" id="UP000198531">
    <property type="component" value="Unassembled WGS sequence"/>
</dbReference>
<keyword evidence="4" id="KW-0808">Transferase</keyword>
<accession>A0A1I6HWE0</accession>
<evidence type="ECO:0000259" key="9">
    <source>
        <dbReference type="PROSITE" id="PS50113"/>
    </source>
</evidence>
<evidence type="ECO:0000313" key="11">
    <source>
        <dbReference type="Proteomes" id="UP000198531"/>
    </source>
</evidence>
<protein>
    <recommendedName>
        <fullName evidence="2">histidine kinase</fullName>
        <ecNumber evidence="2">2.7.13.3</ecNumber>
    </recommendedName>
</protein>
<dbReference type="GO" id="GO:0000155">
    <property type="term" value="F:phosphorelay sensor kinase activity"/>
    <property type="evidence" value="ECO:0007669"/>
    <property type="project" value="InterPro"/>
</dbReference>
<dbReference type="InterPro" id="IPR050736">
    <property type="entry name" value="Sensor_HK_Regulatory"/>
</dbReference>
<keyword evidence="6" id="KW-0902">Two-component regulatory system</keyword>
<dbReference type="Gene3D" id="3.30.450.20">
    <property type="entry name" value="PAS domain"/>
    <property type="match status" value="1"/>
</dbReference>
<feature type="domain" description="Histidine kinase" evidence="8">
    <location>
        <begin position="292"/>
        <end position="491"/>
    </location>
</feature>
<dbReference type="InterPro" id="IPR000700">
    <property type="entry name" value="PAS-assoc_C"/>
</dbReference>
<dbReference type="PRINTS" id="PR00344">
    <property type="entry name" value="BCTRLSENSOR"/>
</dbReference>
<dbReference type="Pfam" id="PF08448">
    <property type="entry name" value="PAS_4"/>
    <property type="match status" value="1"/>
</dbReference>
<dbReference type="STRING" id="553469.SAMN04487947_2586"/>
<dbReference type="Gene3D" id="3.30.565.10">
    <property type="entry name" value="Histidine kinase-like ATPase, C-terminal domain"/>
    <property type="match status" value="1"/>
</dbReference>
<reference evidence="11" key="1">
    <citation type="submission" date="2016-10" db="EMBL/GenBank/DDBJ databases">
        <authorList>
            <person name="Varghese N."/>
            <person name="Submissions S."/>
        </authorList>
    </citation>
    <scope>NUCLEOTIDE SEQUENCE [LARGE SCALE GENOMIC DNA]</scope>
    <source>
        <strain evidence="11">CGMCC 1.7736</strain>
    </source>
</reference>
<dbReference type="InterPro" id="IPR035965">
    <property type="entry name" value="PAS-like_dom_sf"/>
</dbReference>
<dbReference type="InterPro" id="IPR003661">
    <property type="entry name" value="HisK_dim/P_dom"/>
</dbReference>
<feature type="region of interest" description="Disordered" evidence="7">
    <location>
        <begin position="488"/>
        <end position="517"/>
    </location>
</feature>
<dbReference type="InterPro" id="IPR036097">
    <property type="entry name" value="HisK_dim/P_sf"/>
</dbReference>
<dbReference type="InterPro" id="IPR003594">
    <property type="entry name" value="HATPase_dom"/>
</dbReference>
<dbReference type="SUPFAM" id="SSF55785">
    <property type="entry name" value="PYP-like sensor domain (PAS domain)"/>
    <property type="match status" value="1"/>
</dbReference>
<name>A0A1I6HWE0_9EURY</name>
<dbReference type="PROSITE" id="PS50113">
    <property type="entry name" value="PAC"/>
    <property type="match status" value="1"/>
</dbReference>
<dbReference type="Pfam" id="PF00512">
    <property type="entry name" value="HisKA"/>
    <property type="match status" value="1"/>
</dbReference>
<dbReference type="SMART" id="SM00388">
    <property type="entry name" value="HisKA"/>
    <property type="match status" value="1"/>
</dbReference>
<dbReference type="SUPFAM" id="SSF47384">
    <property type="entry name" value="Homodimeric domain of signal transducing histidine kinase"/>
    <property type="match status" value="1"/>
</dbReference>
<dbReference type="CDD" id="cd00075">
    <property type="entry name" value="HATPase"/>
    <property type="match status" value="1"/>
</dbReference>
<dbReference type="PANTHER" id="PTHR43711">
    <property type="entry name" value="TWO-COMPONENT HISTIDINE KINASE"/>
    <property type="match status" value="1"/>
</dbReference>